<dbReference type="SUPFAM" id="SSF48403">
    <property type="entry name" value="Ankyrin repeat"/>
    <property type="match status" value="1"/>
</dbReference>
<dbReference type="InterPro" id="IPR036770">
    <property type="entry name" value="Ankyrin_rpt-contain_sf"/>
</dbReference>
<dbReference type="EMBL" id="JADCTT010000018">
    <property type="protein sequence ID" value="KAF9743246.1"/>
    <property type="molecule type" value="Genomic_DNA"/>
</dbReference>
<dbReference type="Proteomes" id="UP000616885">
    <property type="component" value="Unassembled WGS sequence"/>
</dbReference>
<protein>
    <submittedName>
        <fullName evidence="3">Uncharacterized protein</fullName>
    </submittedName>
</protein>
<dbReference type="Gene3D" id="1.25.40.20">
    <property type="entry name" value="Ankyrin repeat-containing domain"/>
    <property type="match status" value="1"/>
</dbReference>
<accession>A0A8H7K2B8</accession>
<proteinExistence type="predicted"/>
<comment type="caution">
    <text evidence="3">The sequence shown here is derived from an EMBL/GenBank/DDBJ whole genome shotgun (WGS) entry which is preliminary data.</text>
</comment>
<keyword evidence="1" id="KW-0677">Repeat</keyword>
<dbReference type="InterPro" id="IPR002110">
    <property type="entry name" value="Ankyrin_rpt"/>
</dbReference>
<dbReference type="Pfam" id="PF12796">
    <property type="entry name" value="Ank_2"/>
    <property type="match status" value="1"/>
</dbReference>
<dbReference type="AlphaFoldDB" id="A0A8H7K2B8"/>
<dbReference type="PANTHER" id="PTHR24198">
    <property type="entry name" value="ANKYRIN REPEAT AND PROTEIN KINASE DOMAIN-CONTAINING PROTEIN"/>
    <property type="match status" value="1"/>
</dbReference>
<name>A0A8H7K2B8_BIOOC</name>
<organism evidence="3 4">
    <name type="scientific">Bionectria ochroleuca</name>
    <name type="common">Gliocladium roseum</name>
    <dbReference type="NCBI Taxonomy" id="29856"/>
    <lineage>
        <taxon>Eukaryota</taxon>
        <taxon>Fungi</taxon>
        <taxon>Dikarya</taxon>
        <taxon>Ascomycota</taxon>
        <taxon>Pezizomycotina</taxon>
        <taxon>Sordariomycetes</taxon>
        <taxon>Hypocreomycetidae</taxon>
        <taxon>Hypocreales</taxon>
        <taxon>Bionectriaceae</taxon>
        <taxon>Clonostachys</taxon>
    </lineage>
</organism>
<gene>
    <name evidence="3" type="ORF">IM811_006902</name>
</gene>
<sequence>MIGVLLCSAFFLAIQRGHPDVGDILLARDDLDINWMNTQWNMCDYTTISVLGLAVSRGALWAVKRILERQDVNANACCRLQRVQVCTYKRDTKKNSGLYPRLLSPKHLTSEPPLLTAAREGCFKGLELLIADPRSNVDELGVHDKALLWWLCQHENEELVDQLLKVSSASINVQDQDGWAPLHVTAMQNHQSLVRRLLKKPNIDPSIVNDDGFTALELSKLCGFNNITEHGSMT</sequence>
<dbReference type="SMART" id="SM00248">
    <property type="entry name" value="ANK"/>
    <property type="match status" value="4"/>
</dbReference>
<evidence type="ECO:0000256" key="2">
    <source>
        <dbReference type="ARBA" id="ARBA00023043"/>
    </source>
</evidence>
<dbReference type="PANTHER" id="PTHR24198:SF165">
    <property type="entry name" value="ANKYRIN REPEAT-CONTAINING PROTEIN-RELATED"/>
    <property type="match status" value="1"/>
</dbReference>
<reference evidence="3" key="1">
    <citation type="submission" date="2020-10" db="EMBL/GenBank/DDBJ databases">
        <title>High-Quality Genome Resource of Clonostachys rosea strain S41 by Oxford Nanopore Long-Read Sequencing.</title>
        <authorList>
            <person name="Wang H."/>
        </authorList>
    </citation>
    <scope>NUCLEOTIDE SEQUENCE</scope>
    <source>
        <strain evidence="3">S41</strain>
    </source>
</reference>
<evidence type="ECO:0000313" key="3">
    <source>
        <dbReference type="EMBL" id="KAF9743246.1"/>
    </source>
</evidence>
<keyword evidence="2" id="KW-0040">ANK repeat</keyword>
<evidence type="ECO:0000313" key="4">
    <source>
        <dbReference type="Proteomes" id="UP000616885"/>
    </source>
</evidence>
<evidence type="ECO:0000256" key="1">
    <source>
        <dbReference type="ARBA" id="ARBA00022737"/>
    </source>
</evidence>